<comment type="caution">
    <text evidence="1">The sequence shown here is derived from an EMBL/GenBank/DDBJ whole genome shotgun (WGS) entry which is preliminary data.</text>
</comment>
<organism evidence="1 2">
    <name type="scientific">Rhodopirellula sallentina SM41</name>
    <dbReference type="NCBI Taxonomy" id="1263870"/>
    <lineage>
        <taxon>Bacteria</taxon>
        <taxon>Pseudomonadati</taxon>
        <taxon>Planctomycetota</taxon>
        <taxon>Planctomycetia</taxon>
        <taxon>Pirellulales</taxon>
        <taxon>Pirellulaceae</taxon>
        <taxon>Rhodopirellula</taxon>
    </lineage>
</organism>
<dbReference type="AlphaFoldDB" id="M5UE72"/>
<evidence type="ECO:0000313" key="1">
    <source>
        <dbReference type="EMBL" id="EMI56161.1"/>
    </source>
</evidence>
<evidence type="ECO:0000313" key="2">
    <source>
        <dbReference type="Proteomes" id="UP000011885"/>
    </source>
</evidence>
<sequence length="43" mass="4521">MAFTVRTKPVCASEIKSLSSLTKLFGTRSPAVLVGIARRAGLS</sequence>
<dbReference type="EMBL" id="ANOH01000168">
    <property type="protein sequence ID" value="EMI56161.1"/>
    <property type="molecule type" value="Genomic_DNA"/>
</dbReference>
<protein>
    <submittedName>
        <fullName evidence="1">Uncharacterized protein</fullName>
    </submittedName>
</protein>
<keyword evidence="2" id="KW-1185">Reference proteome</keyword>
<accession>M5UE72</accession>
<dbReference type="PATRIC" id="fig|1263870.3.peg.2563"/>
<dbReference type="Proteomes" id="UP000011885">
    <property type="component" value="Unassembled WGS sequence"/>
</dbReference>
<reference evidence="1 2" key="1">
    <citation type="journal article" date="2013" name="Mar. Genomics">
        <title>Expression of sulfatases in Rhodopirellula baltica and the diversity of sulfatases in the genus Rhodopirellula.</title>
        <authorList>
            <person name="Wegner C.E."/>
            <person name="Richter-Heitmann T."/>
            <person name="Klindworth A."/>
            <person name="Klockow C."/>
            <person name="Richter M."/>
            <person name="Achstetter T."/>
            <person name="Glockner F.O."/>
            <person name="Harder J."/>
        </authorList>
    </citation>
    <scope>NUCLEOTIDE SEQUENCE [LARGE SCALE GENOMIC DNA]</scope>
    <source>
        <strain evidence="1 2">SM41</strain>
    </source>
</reference>
<proteinExistence type="predicted"/>
<gene>
    <name evidence="1" type="ORF">RSSM_02410</name>
</gene>
<name>M5UE72_9BACT</name>